<organism evidence="3">
    <name type="scientific">Angiostrongylus costaricensis</name>
    <name type="common">Nematode worm</name>
    <dbReference type="NCBI Taxonomy" id="334426"/>
    <lineage>
        <taxon>Eukaryota</taxon>
        <taxon>Metazoa</taxon>
        <taxon>Ecdysozoa</taxon>
        <taxon>Nematoda</taxon>
        <taxon>Chromadorea</taxon>
        <taxon>Rhabditida</taxon>
        <taxon>Rhabditina</taxon>
        <taxon>Rhabditomorpha</taxon>
        <taxon>Strongyloidea</taxon>
        <taxon>Metastrongylidae</taxon>
        <taxon>Angiostrongylus</taxon>
    </lineage>
</organism>
<evidence type="ECO:0000313" key="1">
    <source>
        <dbReference type="EMBL" id="VDM56801.1"/>
    </source>
</evidence>
<dbReference type="AlphaFoldDB" id="A0A0R3PKQ8"/>
<dbReference type="OrthoDB" id="5856971at2759"/>
<reference evidence="3" key="1">
    <citation type="submission" date="2017-02" db="UniProtKB">
        <authorList>
            <consortium name="WormBaseParasite"/>
        </authorList>
    </citation>
    <scope>IDENTIFICATION</scope>
</reference>
<sequence length="93" mass="10485">MERLLKSQGQWTQPGFQRTMVKICTYNPRTLASESSMEDSLVQARRIKHDVIGLAETRRRQPFKAVYDSGEKLLLGTEHATVEKSAALAFSST</sequence>
<reference evidence="1 2" key="2">
    <citation type="submission" date="2018-11" db="EMBL/GenBank/DDBJ databases">
        <authorList>
            <consortium name="Pathogen Informatics"/>
        </authorList>
    </citation>
    <scope>NUCLEOTIDE SEQUENCE [LARGE SCALE GENOMIC DNA]</scope>
    <source>
        <strain evidence="1 2">Costa Rica</strain>
    </source>
</reference>
<dbReference type="EMBL" id="UYYA01003856">
    <property type="protein sequence ID" value="VDM56801.1"/>
    <property type="molecule type" value="Genomic_DNA"/>
</dbReference>
<keyword evidence="2" id="KW-1185">Reference proteome</keyword>
<name>A0A0R3PKQ8_ANGCS</name>
<dbReference type="WBParaSite" id="ACOC_0000521501-mRNA-1">
    <property type="protein sequence ID" value="ACOC_0000521501-mRNA-1"/>
    <property type="gene ID" value="ACOC_0000521501"/>
</dbReference>
<evidence type="ECO:0000313" key="2">
    <source>
        <dbReference type="Proteomes" id="UP000267027"/>
    </source>
</evidence>
<dbReference type="Proteomes" id="UP000267027">
    <property type="component" value="Unassembled WGS sequence"/>
</dbReference>
<protein>
    <submittedName>
        <fullName evidence="3">Reverse transcriptase</fullName>
    </submittedName>
</protein>
<evidence type="ECO:0000313" key="3">
    <source>
        <dbReference type="WBParaSite" id="ACOC_0000521501-mRNA-1"/>
    </source>
</evidence>
<accession>A0A0R3PKQ8</accession>
<gene>
    <name evidence="1" type="ORF">ACOC_LOCUS5216</name>
</gene>
<proteinExistence type="predicted"/>
<dbReference type="OMA" id="QRTMVKI"/>